<dbReference type="InterPro" id="IPR007694">
    <property type="entry name" value="DNA_helicase_DnaB-like_C"/>
</dbReference>
<evidence type="ECO:0000256" key="8">
    <source>
        <dbReference type="ARBA" id="ARBA00023125"/>
    </source>
</evidence>
<comment type="caution">
    <text evidence="15">The sequence shown here is derived from an EMBL/GenBank/DDBJ whole genome shotgun (WGS) entry which is preliminary data.</text>
</comment>
<evidence type="ECO:0000313" key="15">
    <source>
        <dbReference type="EMBL" id="CAL2086503.1"/>
    </source>
</evidence>
<name>A0ABM9P0P3_9FLAO</name>
<dbReference type="InterPro" id="IPR003593">
    <property type="entry name" value="AAA+_ATPase"/>
</dbReference>
<dbReference type="SUPFAM" id="SSF52540">
    <property type="entry name" value="P-loop containing nucleoside triphosphate hydrolases"/>
    <property type="match status" value="1"/>
</dbReference>
<dbReference type="EC" id="5.6.2.3" evidence="11 12"/>
<evidence type="ECO:0000256" key="12">
    <source>
        <dbReference type="RuleBase" id="RU362085"/>
    </source>
</evidence>
<dbReference type="SUPFAM" id="SSF48024">
    <property type="entry name" value="N-terminal domain of DnaB helicase"/>
    <property type="match status" value="1"/>
</dbReference>
<dbReference type="Pfam" id="PF03796">
    <property type="entry name" value="DnaB_C"/>
    <property type="match status" value="1"/>
</dbReference>
<gene>
    <name evidence="15" type="ORF">T190607A01A_20651</name>
</gene>
<keyword evidence="7 12" id="KW-0067">ATP-binding</keyword>
<keyword evidence="9" id="KW-0413">Isomerase</keyword>
<protein>
    <recommendedName>
        <fullName evidence="11 12">Replicative DNA helicase</fullName>
        <ecNumber evidence="11 12">5.6.2.3</ecNumber>
    </recommendedName>
</protein>
<dbReference type="Pfam" id="PF00772">
    <property type="entry name" value="DnaB"/>
    <property type="match status" value="1"/>
</dbReference>
<dbReference type="SMART" id="SM00382">
    <property type="entry name" value="AAA"/>
    <property type="match status" value="1"/>
</dbReference>
<dbReference type="CDD" id="cd00984">
    <property type="entry name" value="DnaB_C"/>
    <property type="match status" value="1"/>
</dbReference>
<comment type="catalytic activity">
    <reaction evidence="10 12">
        <text>ATP + H2O = ADP + phosphate + H(+)</text>
        <dbReference type="Rhea" id="RHEA:13065"/>
        <dbReference type="ChEBI" id="CHEBI:15377"/>
        <dbReference type="ChEBI" id="CHEBI:15378"/>
        <dbReference type="ChEBI" id="CHEBI:30616"/>
        <dbReference type="ChEBI" id="CHEBI:43474"/>
        <dbReference type="ChEBI" id="CHEBI:456216"/>
        <dbReference type="EC" id="5.6.2.3"/>
    </reaction>
</comment>
<evidence type="ECO:0000256" key="1">
    <source>
        <dbReference type="ARBA" id="ARBA00008428"/>
    </source>
</evidence>
<dbReference type="NCBIfam" id="TIGR00665">
    <property type="entry name" value="DnaB"/>
    <property type="match status" value="1"/>
</dbReference>
<dbReference type="PANTHER" id="PTHR30153:SF2">
    <property type="entry name" value="REPLICATIVE DNA HELICASE"/>
    <property type="match status" value="1"/>
</dbReference>
<dbReference type="EMBL" id="CAXIXY010000004">
    <property type="protein sequence ID" value="CAL2086503.1"/>
    <property type="molecule type" value="Genomic_DNA"/>
</dbReference>
<keyword evidence="16" id="KW-1185">Reference proteome</keyword>
<dbReference type="GO" id="GO:0016787">
    <property type="term" value="F:hydrolase activity"/>
    <property type="evidence" value="ECO:0007669"/>
    <property type="project" value="UniProtKB-KW"/>
</dbReference>
<keyword evidence="5 12" id="KW-0378">Hydrolase</keyword>
<evidence type="ECO:0000256" key="7">
    <source>
        <dbReference type="ARBA" id="ARBA00022840"/>
    </source>
</evidence>
<dbReference type="PANTHER" id="PTHR30153">
    <property type="entry name" value="REPLICATIVE DNA HELICASE DNAB"/>
    <property type="match status" value="1"/>
</dbReference>
<evidence type="ECO:0000256" key="6">
    <source>
        <dbReference type="ARBA" id="ARBA00022806"/>
    </source>
</evidence>
<comment type="similarity">
    <text evidence="1 12">Belongs to the helicase family. DnaB subfamily.</text>
</comment>
<proteinExistence type="inferred from homology"/>
<evidence type="ECO:0000259" key="14">
    <source>
        <dbReference type="PROSITE" id="PS51199"/>
    </source>
</evidence>
<sequence>MERTQSLRGTRVDKSRIINLEKGKLPPQALDLEETVLGAMMIDKKGIDEVIDILHPEAFYDKRHQAIYEAIYALFQNSEPIDLRTVAHQLRTSGKLDLAGGDFYLVNLTQKVASSAHIEFHSRIILQKYIQRRLISISSEIIENAYDETTDVFDLLDEAEGKLFEVTQGNLKKGAEVAESLVQQAINKIQEISNKEGMSGLATGFTKLDALTSGWQPSDLIIIAARPGMGKTAFVISMAKNMAIEFNEAVALFSLEMSSVQLITRMISSETGLTSEKLRKGNLEPHEWEQLNVKVKKLSDAPIFIDDTPALSIFDLRAKARRLVSQHNVKILIIDYLQLMTAGGAGGNREQEISTISRNLKALAKELNIPVIALSQLSRAVETRGGSKRPLLSDLRESGAIEQDADIVSFIFRPEYYGMTEWDDDDHSPCEGQGEFIVAKHRNGGLDNIRLKFTGHLAKFSDLEEGFSSEFQSSMNSFSSDSLPSAQDAFGAPESSSDNFNDDVPF</sequence>
<dbReference type="InterPro" id="IPR007692">
    <property type="entry name" value="DNA_helicase_DnaB"/>
</dbReference>
<feature type="region of interest" description="Disordered" evidence="13">
    <location>
        <begin position="472"/>
        <end position="506"/>
    </location>
</feature>
<organism evidence="15 16">
    <name type="scientific">Tenacibaculum platacis</name>
    <dbReference type="NCBI Taxonomy" id="3137852"/>
    <lineage>
        <taxon>Bacteria</taxon>
        <taxon>Pseudomonadati</taxon>
        <taxon>Bacteroidota</taxon>
        <taxon>Flavobacteriia</taxon>
        <taxon>Flavobacteriales</taxon>
        <taxon>Flavobacteriaceae</taxon>
        <taxon>Tenacibaculum</taxon>
    </lineage>
</organism>
<keyword evidence="8 12" id="KW-0238">DNA-binding</keyword>
<evidence type="ECO:0000256" key="4">
    <source>
        <dbReference type="ARBA" id="ARBA00022741"/>
    </source>
</evidence>
<evidence type="ECO:0000256" key="11">
    <source>
        <dbReference type="NCBIfam" id="TIGR00665"/>
    </source>
</evidence>
<keyword evidence="6 12" id="KW-0347">Helicase</keyword>
<evidence type="ECO:0000313" key="16">
    <source>
        <dbReference type="Proteomes" id="UP001497416"/>
    </source>
</evidence>
<feature type="domain" description="SF4 helicase" evidence="14">
    <location>
        <begin position="194"/>
        <end position="467"/>
    </location>
</feature>
<evidence type="ECO:0000256" key="13">
    <source>
        <dbReference type="SAM" id="MobiDB-lite"/>
    </source>
</evidence>
<reference evidence="15 16" key="1">
    <citation type="submission" date="2024-05" db="EMBL/GenBank/DDBJ databases">
        <authorList>
            <person name="Duchaud E."/>
        </authorList>
    </citation>
    <scope>NUCLEOTIDE SEQUENCE [LARGE SCALE GENOMIC DNA]</scope>
    <source>
        <strain evidence="15">Ena-SAMPLE-TAB-13-05-2024-13:56:06:370-140302</strain>
    </source>
</reference>
<dbReference type="InterPro" id="IPR016136">
    <property type="entry name" value="DNA_helicase_N/primase_C"/>
</dbReference>
<keyword evidence="3 12" id="KW-0235">DNA replication</keyword>
<evidence type="ECO:0000256" key="2">
    <source>
        <dbReference type="ARBA" id="ARBA00022515"/>
    </source>
</evidence>
<dbReference type="RefSeq" id="WP_348712209.1">
    <property type="nucleotide sequence ID" value="NZ_CAXIXY010000004.1"/>
</dbReference>
<dbReference type="InterPro" id="IPR007693">
    <property type="entry name" value="DNA_helicase_DnaB-like_N"/>
</dbReference>
<dbReference type="GO" id="GO:0003678">
    <property type="term" value="F:DNA helicase activity"/>
    <property type="evidence" value="ECO:0007669"/>
    <property type="project" value="UniProtKB-EC"/>
</dbReference>
<dbReference type="PROSITE" id="PS51199">
    <property type="entry name" value="SF4_HELICASE"/>
    <property type="match status" value="1"/>
</dbReference>
<evidence type="ECO:0000256" key="9">
    <source>
        <dbReference type="ARBA" id="ARBA00023235"/>
    </source>
</evidence>
<evidence type="ECO:0000256" key="3">
    <source>
        <dbReference type="ARBA" id="ARBA00022705"/>
    </source>
</evidence>
<keyword evidence="2 12" id="KW-0639">Primosome</keyword>
<evidence type="ECO:0000256" key="10">
    <source>
        <dbReference type="ARBA" id="ARBA00048954"/>
    </source>
</evidence>
<feature type="compositionally biased region" description="Low complexity" evidence="13">
    <location>
        <begin position="472"/>
        <end position="485"/>
    </location>
</feature>
<accession>A0ABM9P0P3</accession>
<comment type="function">
    <text evidence="12">The main replicative DNA helicase, it participates in initiation and elongation during chromosome replication. Travels ahead of the DNA replisome, separating dsDNA into templates for DNA synthesis. A processive ATP-dependent 5'-3' DNA helicase it has DNA-dependent ATPase activity.</text>
</comment>
<dbReference type="Gene3D" id="3.40.50.300">
    <property type="entry name" value="P-loop containing nucleotide triphosphate hydrolases"/>
    <property type="match status" value="1"/>
</dbReference>
<dbReference type="Gene3D" id="1.10.860.10">
    <property type="entry name" value="DNAb Helicase, Chain A"/>
    <property type="match status" value="1"/>
</dbReference>
<dbReference type="InterPro" id="IPR027417">
    <property type="entry name" value="P-loop_NTPase"/>
</dbReference>
<keyword evidence="4 12" id="KW-0547">Nucleotide-binding</keyword>
<dbReference type="Proteomes" id="UP001497416">
    <property type="component" value="Unassembled WGS sequence"/>
</dbReference>
<dbReference type="InterPro" id="IPR036185">
    <property type="entry name" value="DNA_heli_DnaB-like_N_sf"/>
</dbReference>
<evidence type="ECO:0000256" key="5">
    <source>
        <dbReference type="ARBA" id="ARBA00022801"/>
    </source>
</evidence>